<keyword evidence="3 6" id="KW-0663">Pyridoxal phosphate</keyword>
<feature type="domain" description="Glycine dehydrogenase C-terminal" evidence="9">
    <location>
        <begin position="847"/>
        <end position="971"/>
    </location>
</feature>
<dbReference type="OrthoDB" id="6537869at2759"/>
<keyword evidence="11" id="KW-1185">Reference proteome</keyword>
<dbReference type="InterPro" id="IPR049316">
    <property type="entry name" value="GDC-P_C"/>
</dbReference>
<organism evidence="10 11">
    <name type="scientific">[Candida] subhashii</name>
    <dbReference type="NCBI Taxonomy" id="561895"/>
    <lineage>
        <taxon>Eukaryota</taxon>
        <taxon>Fungi</taxon>
        <taxon>Dikarya</taxon>
        <taxon>Ascomycota</taxon>
        <taxon>Saccharomycotina</taxon>
        <taxon>Pichiomycetes</taxon>
        <taxon>Debaryomycetaceae</taxon>
        <taxon>Spathaspora</taxon>
    </lineage>
</organism>
<comment type="caution">
    <text evidence="10">The sequence shown here is derived from an EMBL/GenBank/DDBJ whole genome shotgun (WGS) entry which is preliminary data.</text>
</comment>
<evidence type="ECO:0000256" key="5">
    <source>
        <dbReference type="ARBA" id="ARBA00049026"/>
    </source>
</evidence>
<dbReference type="PANTHER" id="PTHR11773:SF1">
    <property type="entry name" value="GLYCINE DEHYDROGENASE (DECARBOXYLATING), MITOCHONDRIAL"/>
    <property type="match status" value="1"/>
</dbReference>
<comment type="cofactor">
    <cofactor evidence="1 6 7">
        <name>pyridoxal 5'-phosphate</name>
        <dbReference type="ChEBI" id="CHEBI:597326"/>
    </cofactor>
</comment>
<dbReference type="Proteomes" id="UP000694255">
    <property type="component" value="Unassembled WGS sequence"/>
</dbReference>
<evidence type="ECO:0000259" key="8">
    <source>
        <dbReference type="Pfam" id="PF02347"/>
    </source>
</evidence>
<evidence type="ECO:0000256" key="6">
    <source>
        <dbReference type="PIRSR" id="PIRSR603437-50"/>
    </source>
</evidence>
<dbReference type="GeneID" id="73471306"/>
<feature type="domain" description="Glycine cleavage system P-protein N-terminal" evidence="8">
    <location>
        <begin position="525"/>
        <end position="798"/>
    </location>
</feature>
<evidence type="ECO:0000256" key="2">
    <source>
        <dbReference type="ARBA" id="ARBA00010756"/>
    </source>
</evidence>
<evidence type="ECO:0000256" key="3">
    <source>
        <dbReference type="ARBA" id="ARBA00022898"/>
    </source>
</evidence>
<sequence>MIRTRSLLKSTSKLSTRLVRLNIAATKITTPCYTTPFIRSLATKANTSSANYVKVFDPNQSKVSFDNLDTFARRHIGPTPSNVDKMLETLGYKDLDEFLAQAIPEHILIKRKLSIQPEKGFTESEMLQHLEEIANKNKIVKSFIGKGYAGTHLPPVIQRNLLESPEWYTSYTPYQPEISQGRLESLLNYQTMVSSLTGLPMANASLLDEGTAAAEAMSMSFHNTKSKKKVYVVDTNIHPQTIEVIKSRAENIGVSIVELPLSTPAGLEELNKIIKTVCGALVQYPGTDGSIHNFSKVGEILHSHKALFAMAADILALAVLKSPAEFGADIALGTTQRFGVPFGYGGPHAAYFATSMKYSRKIPGRIVGVSKDRLGKPALRLALQTREQHIKREKATSNICTAQALLANISANYAVYHGPEGLQNIAKRVYGFTTILANEITNNSAHDVVNDKWFDTITVKLNNGVASDEILGNALNKYNINLFKVDDSTVSLTLDETVTKEDLINLIELFTGKQIDLSNFTELPSIPEELIRSDDILPHPVFNTHHSETAMLRYLHLLQSKDLSLANSMIPLGSCTMKLNATVEMQTLSMPGFNSIHPFAPLDQAQGYKQIVEEFEKDLSDITGFDATTSMPNSGAQGEYTGLSLIREYHRSRGDYESRNICLIPVSAHGTNPASAAMCGLKVVPVKCLDDGSIDLVDLKEKATTHAQNLCSIMITYPSTYGLFEPGVKDAIDIVHANGGLVYLDGANMNAQVGLTSPGDLGADVCHLNIHKTFALSHGGGGPGQAPVCVKEHLIPFLPKHALVHTRHTTAQSIKSVNSAPFGSASVIPVSYSYIKMLGANALPYVSTIAMLNANYMLKRLSPHFDILFIDPEASASSGLKHCAHEFILDLREFKPAGIEAIDVAKRLQDYGFHAPTMSFPVAGTLMIEPTESESLEELDRFVDSLIAIRGEIDAYIKGEGLGQALKNAPHSMEDVVSGTDWETRGYSREQAAYPLEFLREKKCWPTVARLDDTYGDMNLMCTCPTVEEIAGE</sequence>
<evidence type="ECO:0000256" key="7">
    <source>
        <dbReference type="RuleBase" id="RU364056"/>
    </source>
</evidence>
<reference evidence="10 11" key="1">
    <citation type="journal article" date="2021" name="DNA Res.">
        <title>Genome analysis of Candida subhashii reveals its hybrid nature and dual mitochondrial genome conformations.</title>
        <authorList>
            <person name="Mixao V."/>
            <person name="Hegedusova E."/>
            <person name="Saus E."/>
            <person name="Pryszcz L.P."/>
            <person name="Cillingova A."/>
            <person name="Nosek J."/>
            <person name="Gabaldon T."/>
        </authorList>
    </citation>
    <scope>NUCLEOTIDE SEQUENCE [LARGE SCALE GENOMIC DNA]</scope>
    <source>
        <strain evidence="10 11">CBS 10753</strain>
    </source>
</reference>
<dbReference type="PANTHER" id="PTHR11773">
    <property type="entry name" value="GLYCINE DEHYDROGENASE, DECARBOXYLATING"/>
    <property type="match status" value="1"/>
</dbReference>
<dbReference type="InterPro" id="IPR003437">
    <property type="entry name" value="GcvP"/>
</dbReference>
<dbReference type="GO" id="GO:0019464">
    <property type="term" value="P:glycine decarboxylation via glycine cleavage system"/>
    <property type="evidence" value="ECO:0007669"/>
    <property type="project" value="TreeGrafter"/>
</dbReference>
<keyword evidence="4 7" id="KW-0560">Oxidoreductase</keyword>
<dbReference type="FunFam" id="3.40.640.10:FF:000007">
    <property type="entry name" value="glycine dehydrogenase (Decarboxylating), mitochondrial"/>
    <property type="match status" value="1"/>
</dbReference>
<dbReference type="GO" id="GO:0005960">
    <property type="term" value="C:glycine cleavage complex"/>
    <property type="evidence" value="ECO:0007669"/>
    <property type="project" value="TreeGrafter"/>
</dbReference>
<proteinExistence type="inferred from homology"/>
<keyword evidence="7" id="KW-0496">Mitochondrion</keyword>
<dbReference type="NCBIfam" id="TIGR00461">
    <property type="entry name" value="gcvP"/>
    <property type="match status" value="1"/>
</dbReference>
<comment type="subcellular location">
    <subcellularLocation>
        <location evidence="7">Mitochondrion</location>
    </subcellularLocation>
</comment>
<evidence type="ECO:0000256" key="1">
    <source>
        <dbReference type="ARBA" id="ARBA00001933"/>
    </source>
</evidence>
<dbReference type="Pfam" id="PF02347">
    <property type="entry name" value="GDC-P"/>
    <property type="match status" value="2"/>
</dbReference>
<dbReference type="NCBIfam" id="NF001696">
    <property type="entry name" value="PRK00451.1"/>
    <property type="match status" value="1"/>
</dbReference>
<comment type="catalytic activity">
    <reaction evidence="5 7">
        <text>N(6)-[(R)-lipoyl]-L-lysyl-[glycine-cleavage complex H protein] + glycine + H(+) = N(6)-[(R)-S(8)-aminomethyldihydrolipoyl]-L-lysyl-[glycine-cleavage complex H protein] + CO2</text>
        <dbReference type="Rhea" id="RHEA:24304"/>
        <dbReference type="Rhea" id="RHEA-COMP:10494"/>
        <dbReference type="Rhea" id="RHEA-COMP:10495"/>
        <dbReference type="ChEBI" id="CHEBI:15378"/>
        <dbReference type="ChEBI" id="CHEBI:16526"/>
        <dbReference type="ChEBI" id="CHEBI:57305"/>
        <dbReference type="ChEBI" id="CHEBI:83099"/>
        <dbReference type="ChEBI" id="CHEBI:83143"/>
        <dbReference type="EC" id="1.4.4.2"/>
    </reaction>
</comment>
<comment type="subunit">
    <text evidence="7">The glycine cleavage system is composed of four proteins: P, T, L and H.</text>
</comment>
<dbReference type="GO" id="GO:0005739">
    <property type="term" value="C:mitochondrion"/>
    <property type="evidence" value="ECO:0007669"/>
    <property type="project" value="UniProtKB-SubCell"/>
</dbReference>
<evidence type="ECO:0000313" key="11">
    <source>
        <dbReference type="Proteomes" id="UP000694255"/>
    </source>
</evidence>
<dbReference type="CDD" id="cd00613">
    <property type="entry name" value="GDC-P"/>
    <property type="match status" value="2"/>
</dbReference>
<keyword evidence="7" id="KW-0809">Transit peptide</keyword>
<feature type="domain" description="Glycine cleavage system P-protein N-terminal" evidence="8">
    <location>
        <begin position="73"/>
        <end position="510"/>
    </location>
</feature>
<comment type="function">
    <text evidence="7">The glycine cleavage system catalyzes the degradation of glycine.</text>
</comment>
<evidence type="ECO:0000256" key="4">
    <source>
        <dbReference type="ARBA" id="ARBA00023002"/>
    </source>
</evidence>
<dbReference type="GO" id="GO:0016594">
    <property type="term" value="F:glycine binding"/>
    <property type="evidence" value="ECO:0007669"/>
    <property type="project" value="TreeGrafter"/>
</dbReference>
<name>A0A8J5QJ19_9ASCO</name>
<evidence type="ECO:0000259" key="9">
    <source>
        <dbReference type="Pfam" id="PF21478"/>
    </source>
</evidence>
<dbReference type="EC" id="1.4.4.2" evidence="7"/>
<dbReference type="GO" id="GO:0030170">
    <property type="term" value="F:pyridoxal phosphate binding"/>
    <property type="evidence" value="ECO:0007669"/>
    <property type="project" value="TreeGrafter"/>
</dbReference>
<dbReference type="Pfam" id="PF21478">
    <property type="entry name" value="GcvP2_C"/>
    <property type="match status" value="1"/>
</dbReference>
<comment type="similarity">
    <text evidence="2 7">Belongs to the GcvP family.</text>
</comment>
<dbReference type="EMBL" id="JAGSYN010000186">
    <property type="protein sequence ID" value="KAG7662006.1"/>
    <property type="molecule type" value="Genomic_DNA"/>
</dbReference>
<gene>
    <name evidence="10" type="ORF">J8A68_004506</name>
</gene>
<dbReference type="InterPro" id="IPR049315">
    <property type="entry name" value="GDC-P_N"/>
</dbReference>
<dbReference type="InterPro" id="IPR020581">
    <property type="entry name" value="GDC_P"/>
</dbReference>
<dbReference type="FunFam" id="3.40.640.10:FF:000005">
    <property type="entry name" value="Glycine dehydrogenase (decarboxylating), mitochondrial"/>
    <property type="match status" value="1"/>
</dbReference>
<protein>
    <recommendedName>
        <fullName evidence="7">Glycine cleavage system P protein</fullName>
        <ecNumber evidence="7">1.4.4.2</ecNumber>
    </recommendedName>
</protein>
<feature type="modified residue" description="N6-(pyridoxal phosphate)lysine" evidence="6">
    <location>
        <position position="772"/>
    </location>
</feature>
<dbReference type="AlphaFoldDB" id="A0A8J5QJ19"/>
<dbReference type="GO" id="GO:0004375">
    <property type="term" value="F:glycine dehydrogenase (decarboxylating) activity"/>
    <property type="evidence" value="ECO:0007669"/>
    <property type="project" value="UniProtKB-UniRule"/>
</dbReference>
<dbReference type="RefSeq" id="XP_049262239.1">
    <property type="nucleotide sequence ID" value="XM_049408473.1"/>
</dbReference>
<evidence type="ECO:0000313" key="10">
    <source>
        <dbReference type="EMBL" id="KAG7662006.1"/>
    </source>
</evidence>
<accession>A0A8J5QJ19</accession>